<evidence type="ECO:0000313" key="7">
    <source>
        <dbReference type="Proteomes" id="UP000027665"/>
    </source>
</evidence>
<keyword evidence="4" id="KW-0732">Signal</keyword>
<dbReference type="PANTHER" id="PTHR43567">
    <property type="entry name" value="FLAVOREDOXIN-RELATED-RELATED"/>
    <property type="match status" value="1"/>
</dbReference>
<dbReference type="EMBL" id="JMKI01000031">
    <property type="protein sequence ID" value="KEJ92329.1"/>
    <property type="molecule type" value="Genomic_DNA"/>
</dbReference>
<dbReference type="SUPFAM" id="SSF50475">
    <property type="entry name" value="FMN-binding split barrel"/>
    <property type="match status" value="1"/>
</dbReference>
<dbReference type="Proteomes" id="UP000027665">
    <property type="component" value="Unassembled WGS sequence"/>
</dbReference>
<proteinExistence type="inferred from homology"/>
<dbReference type="Gene3D" id="2.30.110.10">
    <property type="entry name" value="Electron Transport, Fmn-binding Protein, Chain A"/>
    <property type="match status" value="1"/>
</dbReference>
<dbReference type="InterPro" id="IPR012349">
    <property type="entry name" value="Split_barrel_FMN-bd"/>
</dbReference>
<evidence type="ECO:0000313" key="6">
    <source>
        <dbReference type="EMBL" id="KEJ92329.1"/>
    </source>
</evidence>
<accession>A0A073IRB8</accession>
<evidence type="ECO:0000259" key="5">
    <source>
        <dbReference type="Pfam" id="PF01613"/>
    </source>
</evidence>
<protein>
    <recommendedName>
        <fullName evidence="5">Flavin reductase like domain-containing protein</fullName>
    </recommendedName>
</protein>
<feature type="chain" id="PRO_5001689953" description="Flavin reductase like domain-containing protein" evidence="4">
    <location>
        <begin position="27"/>
        <end position="280"/>
    </location>
</feature>
<sequence>MKRTKIRAAVLPALAALLLCAASASAETLKFTGSPGFLLSPIMVVGVYTPEGNTNFATFHRGGVVSSGADGGEMRVAFGINNSERSYTYRCLKASGACTINLPSVKYMSEAALFGHFSGRPLSGDAPLLPANGGYQDKLAPTGLTARKGEAVNAPMIEEFPISLECELEDEVAVSGGRPNRLMILKVKKVWADEAYIDAGGKINPLNDATDSSIVFYSNSTSASGGFYGYGEFVGKSGEVSKPYKDDKPGHGGGSSSGCNAGAGALALLALAPLALRRKK</sequence>
<name>A0A073IRB8_9BACT</name>
<dbReference type="RefSeq" id="WP_037976086.1">
    <property type="nucleotide sequence ID" value="NZ_JMKI01000031.1"/>
</dbReference>
<comment type="caution">
    <text evidence="6">The sequence shown here is derived from an EMBL/GenBank/DDBJ whole genome shotgun (WGS) entry which is preliminary data.</text>
</comment>
<dbReference type="STRING" id="2754.EH55_04835"/>
<dbReference type="NCBIfam" id="TIGR04564">
    <property type="entry name" value="Synergist_CTERM"/>
    <property type="match status" value="1"/>
</dbReference>
<keyword evidence="7" id="KW-1185">Reference proteome</keyword>
<gene>
    <name evidence="6" type="ORF">EH55_04835</name>
</gene>
<comment type="cofactor">
    <cofactor evidence="1">
        <name>FMN</name>
        <dbReference type="ChEBI" id="CHEBI:58210"/>
    </cofactor>
</comment>
<dbReference type="GeneID" id="90983620"/>
<keyword evidence="2" id="KW-0285">Flavoprotein</keyword>
<evidence type="ECO:0000256" key="2">
    <source>
        <dbReference type="ARBA" id="ARBA00022630"/>
    </source>
</evidence>
<dbReference type="GO" id="GO:0010181">
    <property type="term" value="F:FMN binding"/>
    <property type="evidence" value="ECO:0007669"/>
    <property type="project" value="InterPro"/>
</dbReference>
<feature type="signal peptide" evidence="4">
    <location>
        <begin position="1"/>
        <end position="26"/>
    </location>
</feature>
<dbReference type="InterPro" id="IPR030821">
    <property type="entry name" value="Synergist_CTERM"/>
</dbReference>
<dbReference type="PANTHER" id="PTHR43567:SF1">
    <property type="entry name" value="FLAVOREDOXIN"/>
    <property type="match status" value="1"/>
</dbReference>
<dbReference type="Pfam" id="PF01613">
    <property type="entry name" value="Flavin_Reduct"/>
    <property type="match status" value="1"/>
</dbReference>
<evidence type="ECO:0000256" key="1">
    <source>
        <dbReference type="ARBA" id="ARBA00001917"/>
    </source>
</evidence>
<dbReference type="InterPro" id="IPR002563">
    <property type="entry name" value="Flavin_Rdtase-like_dom"/>
</dbReference>
<dbReference type="AlphaFoldDB" id="A0A073IRB8"/>
<dbReference type="InterPro" id="IPR052174">
    <property type="entry name" value="Flavoredoxin"/>
</dbReference>
<reference evidence="6 7" key="1">
    <citation type="submission" date="2014-04" db="EMBL/GenBank/DDBJ databases">
        <title>Draft Genome Sequence of Synergistes jonesii.</title>
        <authorList>
            <person name="Coil D.A."/>
            <person name="Eisen J.A."/>
            <person name="Holland-Moritz H.E."/>
        </authorList>
    </citation>
    <scope>NUCLEOTIDE SEQUENCE [LARGE SCALE GENOMIC DNA]</scope>
    <source>
        <strain evidence="6 7">78-1</strain>
    </source>
</reference>
<organism evidence="6 7">
    <name type="scientific">Synergistes jonesii</name>
    <dbReference type="NCBI Taxonomy" id="2754"/>
    <lineage>
        <taxon>Bacteria</taxon>
        <taxon>Thermotogati</taxon>
        <taxon>Synergistota</taxon>
        <taxon>Synergistia</taxon>
        <taxon>Synergistales</taxon>
        <taxon>Synergistaceae</taxon>
        <taxon>Synergistes</taxon>
    </lineage>
</organism>
<comment type="similarity">
    <text evidence="3">Belongs to the flavoredoxin family.</text>
</comment>
<dbReference type="GO" id="GO:0016646">
    <property type="term" value="F:oxidoreductase activity, acting on the CH-NH group of donors, NAD or NADP as acceptor"/>
    <property type="evidence" value="ECO:0007669"/>
    <property type="project" value="UniProtKB-ARBA"/>
</dbReference>
<evidence type="ECO:0000256" key="3">
    <source>
        <dbReference type="ARBA" id="ARBA00038054"/>
    </source>
</evidence>
<dbReference type="eggNOG" id="COG1853">
    <property type="taxonomic scope" value="Bacteria"/>
</dbReference>
<evidence type="ECO:0000256" key="4">
    <source>
        <dbReference type="SAM" id="SignalP"/>
    </source>
</evidence>
<feature type="domain" description="Flavin reductase like" evidence="5">
    <location>
        <begin position="40"/>
        <end position="195"/>
    </location>
</feature>
<dbReference type="OrthoDB" id="9806228at2"/>